<dbReference type="RefSeq" id="WP_016407465.1">
    <property type="nucleotide sequence ID" value="NZ_DAVZTY010000030.1"/>
</dbReference>
<dbReference type="EMBL" id="BHVZ01000014">
    <property type="protein sequence ID" value="GCB30630.1"/>
    <property type="molecule type" value="Genomic_DNA"/>
</dbReference>
<dbReference type="Gene3D" id="2.30.110.40">
    <property type="entry name" value="Phage tail tube protein"/>
    <property type="match status" value="1"/>
</dbReference>
<keyword evidence="2" id="KW-1185">Reference proteome</keyword>
<gene>
    <name evidence="1" type="ORF">KGMB03357_22910</name>
</gene>
<reference evidence="1 2" key="1">
    <citation type="submission" date="2018-10" db="EMBL/GenBank/DDBJ databases">
        <title>Draft Genome Sequence of Anaerotignum sp. KCTC 15736.</title>
        <authorList>
            <person name="Choi S.H."/>
            <person name="Kim J.S."/>
            <person name="Kang S.W."/>
            <person name="Lee J.S."/>
            <person name="Park S.H."/>
        </authorList>
    </citation>
    <scope>NUCLEOTIDE SEQUENCE [LARGE SCALE GENOMIC DNA]</scope>
    <source>
        <strain evidence="1 2">KCTC 15736</strain>
    </source>
</reference>
<sequence>MGYLRAKDTVNGALGTCFAIIDGKRHELMQVKNIQAKVKKTRMTIPILGMTAKQQKSGGWEGTGTMTVYYVSSLFRRVMADYMKNGVDTYFELLLTNEDPTGDAGRQTVLLKDVNIEEMLIGKIDVEEAAMEEEMKFTFGGVELLDKFNQM</sequence>
<comment type="caution">
    <text evidence="1">The sequence shown here is derived from an EMBL/GenBank/DDBJ whole genome shotgun (WGS) entry which is preliminary data.</text>
</comment>
<dbReference type="InterPro" id="IPR018989">
    <property type="entry name" value="DUF2001"/>
</dbReference>
<dbReference type="GeneID" id="86195297"/>
<dbReference type="InterPro" id="IPR038628">
    <property type="entry name" value="XkdM-like_sf"/>
</dbReference>
<dbReference type="Proteomes" id="UP000287361">
    <property type="component" value="Unassembled WGS sequence"/>
</dbReference>
<name>A0A401LGI8_9FIRM</name>
<dbReference type="Pfam" id="PF09393">
    <property type="entry name" value="DUF2001"/>
    <property type="match status" value="1"/>
</dbReference>
<proteinExistence type="predicted"/>
<protein>
    <submittedName>
        <fullName evidence="1">Phage protein</fullName>
    </submittedName>
</protein>
<dbReference type="SUPFAM" id="SSF69279">
    <property type="entry name" value="Phage tail proteins"/>
    <property type="match status" value="1"/>
</dbReference>
<organism evidence="1 2">
    <name type="scientific">Anaerotignum faecicola</name>
    <dbReference type="NCBI Taxonomy" id="2358141"/>
    <lineage>
        <taxon>Bacteria</taxon>
        <taxon>Bacillati</taxon>
        <taxon>Bacillota</taxon>
        <taxon>Clostridia</taxon>
        <taxon>Lachnospirales</taxon>
        <taxon>Anaerotignaceae</taxon>
        <taxon>Anaerotignum</taxon>
    </lineage>
</organism>
<evidence type="ECO:0000313" key="2">
    <source>
        <dbReference type="Proteomes" id="UP000287361"/>
    </source>
</evidence>
<accession>A0A401LGI8</accession>
<evidence type="ECO:0000313" key="1">
    <source>
        <dbReference type="EMBL" id="GCB30630.1"/>
    </source>
</evidence>
<dbReference type="AlphaFoldDB" id="A0A401LGI8"/>
<dbReference type="OrthoDB" id="1697482at2"/>